<dbReference type="Proteomes" id="UP000593565">
    <property type="component" value="Unassembled WGS sequence"/>
</dbReference>
<proteinExistence type="predicted"/>
<organism evidence="2 3">
    <name type="scientific">Ameiurus melas</name>
    <name type="common">Black bullhead</name>
    <name type="synonym">Silurus melas</name>
    <dbReference type="NCBI Taxonomy" id="219545"/>
    <lineage>
        <taxon>Eukaryota</taxon>
        <taxon>Metazoa</taxon>
        <taxon>Chordata</taxon>
        <taxon>Craniata</taxon>
        <taxon>Vertebrata</taxon>
        <taxon>Euteleostomi</taxon>
        <taxon>Actinopterygii</taxon>
        <taxon>Neopterygii</taxon>
        <taxon>Teleostei</taxon>
        <taxon>Ostariophysi</taxon>
        <taxon>Siluriformes</taxon>
        <taxon>Ictaluridae</taxon>
        <taxon>Ameiurus</taxon>
    </lineage>
</organism>
<dbReference type="AlphaFoldDB" id="A0A7J6B8W1"/>
<dbReference type="SUPFAM" id="SSF54791">
    <property type="entry name" value="Eukaryotic type KH-domain (KH-domain type I)"/>
    <property type="match status" value="1"/>
</dbReference>
<gene>
    <name evidence="2" type="ORF">AMELA_G00037660</name>
</gene>
<feature type="signal peptide" evidence="1">
    <location>
        <begin position="1"/>
        <end position="17"/>
    </location>
</feature>
<dbReference type="CDD" id="cd22417">
    <property type="entry name" value="KH-I_Vigilin_rpt14"/>
    <property type="match status" value="1"/>
</dbReference>
<keyword evidence="1" id="KW-0732">Signal</keyword>
<dbReference type="InterPro" id="IPR036612">
    <property type="entry name" value="KH_dom_type_1_sf"/>
</dbReference>
<keyword evidence="3" id="KW-1185">Reference proteome</keyword>
<dbReference type="Gene3D" id="3.30.1370.10">
    <property type="entry name" value="K Homology domain, type 1"/>
    <property type="match status" value="1"/>
</dbReference>
<name>A0A7J6B8W1_AMEME</name>
<protein>
    <submittedName>
        <fullName evidence="2">Uncharacterized protein</fullName>
    </submittedName>
</protein>
<reference evidence="2 3" key="1">
    <citation type="submission" date="2020-02" db="EMBL/GenBank/DDBJ databases">
        <title>A chromosome-scale genome assembly of the black bullhead catfish (Ameiurus melas).</title>
        <authorList>
            <person name="Wen M."/>
            <person name="Zham M."/>
            <person name="Cabau C."/>
            <person name="Klopp C."/>
            <person name="Donnadieu C."/>
            <person name="Roques C."/>
            <person name="Bouchez O."/>
            <person name="Lampietro C."/>
            <person name="Jouanno E."/>
            <person name="Herpin A."/>
            <person name="Louis A."/>
            <person name="Berthelot C."/>
            <person name="Parey E."/>
            <person name="Roest-Crollius H."/>
            <person name="Braasch I."/>
            <person name="Postlethwait J."/>
            <person name="Robinson-Rechavi M."/>
            <person name="Echchiki A."/>
            <person name="Begum T."/>
            <person name="Montfort J."/>
            <person name="Schartl M."/>
            <person name="Bobe J."/>
            <person name="Guiguen Y."/>
        </authorList>
    </citation>
    <scope>NUCLEOTIDE SEQUENCE [LARGE SCALE GENOMIC DNA]</scope>
    <source>
        <strain evidence="2">M_S1</strain>
        <tissue evidence="2">Blood</tissue>
    </source>
</reference>
<comment type="caution">
    <text evidence="2">The sequence shown here is derived from an EMBL/GenBank/DDBJ whole genome shotgun (WGS) entry which is preliminary data.</text>
</comment>
<sequence length="302" mass="33463">MPKEQVHLILFCGVVSSLILTPTAIDLEPTSSSCRLIALMCSPVANYREMDPCEESGTTTITTSVPQIVECHISRSPSLESVLTSDTTARTMIMDGFALSSPLFRTVLVRLSLQVQCLTVDQDYGSRVQALLDKYNAKRTLCTFIRREPQREVCLRGESRTSHSPGSTGHSLLRKVAKAALCFMELDCPRVSKLQERQFSQNRALPLIWTVLKKAFLSASKSCRLNRRVELSGASKIPKIIPRSLVRVVSITQIHTDHGVNIQFPEKNDENQHQISITGYEANAIAAHDAIQGIVDELGDDL</sequence>
<dbReference type="EMBL" id="JAAGNN010000003">
    <property type="protein sequence ID" value="KAF4091505.1"/>
    <property type="molecule type" value="Genomic_DNA"/>
</dbReference>
<feature type="chain" id="PRO_5029828747" evidence="1">
    <location>
        <begin position="18"/>
        <end position="302"/>
    </location>
</feature>
<dbReference type="GO" id="GO:0003723">
    <property type="term" value="F:RNA binding"/>
    <property type="evidence" value="ECO:0007669"/>
    <property type="project" value="InterPro"/>
</dbReference>
<evidence type="ECO:0000256" key="1">
    <source>
        <dbReference type="SAM" id="SignalP"/>
    </source>
</evidence>
<evidence type="ECO:0000313" key="2">
    <source>
        <dbReference type="EMBL" id="KAF4091505.1"/>
    </source>
</evidence>
<evidence type="ECO:0000313" key="3">
    <source>
        <dbReference type="Proteomes" id="UP000593565"/>
    </source>
</evidence>
<accession>A0A7J6B8W1</accession>